<evidence type="ECO:0000313" key="5">
    <source>
        <dbReference type="EMBL" id="NJC41292.1"/>
    </source>
</evidence>
<comment type="caution">
    <text evidence="5">The sequence shown here is derived from an EMBL/GenBank/DDBJ whole genome shotgun (WGS) entry which is preliminary data.</text>
</comment>
<feature type="transmembrane region" description="Helical" evidence="2">
    <location>
        <begin position="168"/>
        <end position="188"/>
    </location>
</feature>
<dbReference type="InterPro" id="IPR043968">
    <property type="entry name" value="SGNH"/>
</dbReference>
<feature type="transmembrane region" description="Helical" evidence="2">
    <location>
        <begin position="194"/>
        <end position="216"/>
    </location>
</feature>
<feature type="transmembrane region" description="Helical" evidence="2">
    <location>
        <begin position="357"/>
        <end position="377"/>
    </location>
</feature>
<proteinExistence type="predicted"/>
<feature type="domain" description="SGNH" evidence="4">
    <location>
        <begin position="403"/>
        <end position="646"/>
    </location>
</feature>
<feature type="transmembrane region" description="Helical" evidence="2">
    <location>
        <begin position="278"/>
        <end position="299"/>
    </location>
</feature>
<keyword evidence="2" id="KW-1133">Transmembrane helix</keyword>
<dbReference type="GO" id="GO:0016747">
    <property type="term" value="F:acyltransferase activity, transferring groups other than amino-acyl groups"/>
    <property type="evidence" value="ECO:0007669"/>
    <property type="project" value="InterPro"/>
</dbReference>
<dbReference type="PANTHER" id="PTHR23028">
    <property type="entry name" value="ACETYLTRANSFERASE"/>
    <property type="match status" value="1"/>
</dbReference>
<dbReference type="AlphaFoldDB" id="A0A7X5YJV9"/>
<dbReference type="PANTHER" id="PTHR23028:SF53">
    <property type="entry name" value="ACYL_TRANSF_3 DOMAIN-CONTAINING PROTEIN"/>
    <property type="match status" value="1"/>
</dbReference>
<dbReference type="GO" id="GO:0016020">
    <property type="term" value="C:membrane"/>
    <property type="evidence" value="ECO:0007669"/>
    <property type="project" value="TreeGrafter"/>
</dbReference>
<keyword evidence="2" id="KW-0812">Transmembrane</keyword>
<feature type="transmembrane region" description="Helical" evidence="2">
    <location>
        <begin position="319"/>
        <end position="337"/>
    </location>
</feature>
<dbReference type="InterPro" id="IPR002656">
    <property type="entry name" value="Acyl_transf_3_dom"/>
</dbReference>
<feature type="transmembrane region" description="Helical" evidence="2">
    <location>
        <begin position="37"/>
        <end position="58"/>
    </location>
</feature>
<evidence type="ECO:0000259" key="3">
    <source>
        <dbReference type="Pfam" id="PF01757"/>
    </source>
</evidence>
<dbReference type="Pfam" id="PF19040">
    <property type="entry name" value="SGNH"/>
    <property type="match status" value="1"/>
</dbReference>
<feature type="transmembrane region" description="Helical" evidence="2">
    <location>
        <begin position="79"/>
        <end position="98"/>
    </location>
</feature>
<evidence type="ECO:0000259" key="4">
    <source>
        <dbReference type="Pfam" id="PF19040"/>
    </source>
</evidence>
<feature type="region of interest" description="Disordered" evidence="1">
    <location>
        <begin position="658"/>
        <end position="677"/>
    </location>
</feature>
<evidence type="ECO:0000256" key="2">
    <source>
        <dbReference type="SAM" id="Phobius"/>
    </source>
</evidence>
<dbReference type="SUPFAM" id="SSF52266">
    <property type="entry name" value="SGNH hydrolase"/>
    <property type="match status" value="1"/>
</dbReference>
<feature type="transmembrane region" description="Helical" evidence="2">
    <location>
        <begin position="228"/>
        <end position="247"/>
    </location>
</feature>
<dbReference type="Pfam" id="PF01757">
    <property type="entry name" value="Acyl_transf_3"/>
    <property type="match status" value="1"/>
</dbReference>
<organism evidence="5 6">
    <name type="scientific">Brevundimonas alba</name>
    <dbReference type="NCBI Taxonomy" id="74314"/>
    <lineage>
        <taxon>Bacteria</taxon>
        <taxon>Pseudomonadati</taxon>
        <taxon>Pseudomonadota</taxon>
        <taxon>Alphaproteobacteria</taxon>
        <taxon>Caulobacterales</taxon>
        <taxon>Caulobacteraceae</taxon>
        <taxon>Brevundimonas</taxon>
    </lineage>
</organism>
<evidence type="ECO:0000256" key="1">
    <source>
        <dbReference type="SAM" id="MobiDB-lite"/>
    </source>
</evidence>
<feature type="transmembrane region" description="Helical" evidence="2">
    <location>
        <begin position="139"/>
        <end position="161"/>
    </location>
</feature>
<dbReference type="Proteomes" id="UP000587415">
    <property type="component" value="Unassembled WGS sequence"/>
</dbReference>
<evidence type="ECO:0000313" key="6">
    <source>
        <dbReference type="Proteomes" id="UP000587415"/>
    </source>
</evidence>
<reference evidence="5 6" key="1">
    <citation type="submission" date="2020-03" db="EMBL/GenBank/DDBJ databases">
        <title>Genomic Encyclopedia of Type Strains, Phase IV (KMG-IV): sequencing the most valuable type-strain genomes for metagenomic binning, comparative biology and taxonomic classification.</title>
        <authorList>
            <person name="Goeker M."/>
        </authorList>
    </citation>
    <scope>NUCLEOTIDE SEQUENCE [LARGE SCALE GENOMIC DNA]</scope>
    <source>
        <strain evidence="5 6">DSM 4736</strain>
    </source>
</reference>
<dbReference type="EMBL" id="JAATJM010000001">
    <property type="protein sequence ID" value="NJC41292.1"/>
    <property type="molecule type" value="Genomic_DNA"/>
</dbReference>
<keyword evidence="2" id="KW-0472">Membrane</keyword>
<dbReference type="InterPro" id="IPR050879">
    <property type="entry name" value="Acyltransferase_3"/>
</dbReference>
<sequence>MTSAGGADGYRPEVDGLRAVAVVAVILFHTNLGLATGGYIGVDVFFVISGYLISSIILREMDQKRFTFVGFYERRIRRIFPALFVVLLATSVGSWFILPPEQMQTFTQSVVATTAFAANLFFWFKSGYFGGDAELFPLVHMWSLAVEEQYYVFFPFLVLIAAGPRKRWLPWLMAAVFAVSFAACVYVTRDHPLAAFFLTPMRAWELIAGVFVAMYQRPWLASLDKVRGVRPAIELTGAAAVLVSIFMFDSTTAFPGAVAAIPVLGTAALILTSSRTSIVGRVLASGPMVGVGLLSYSAYLWHQPLYALSRVYGLTERGPFIYAILIAATFVLAYLSWRFVEQPFRDRRRISRLRIYILFFILSGVLVAGGVAGHFAMGFPNRFDRETLALNATAGFSLKRVECHADRLNPKPPESACRYFTDKVHWAVLGDSHGVETAYVLAEELRPAGEGVLHLTYSACQAALTYESTNPGCSEWMRQSVAFLERAPEITDVVVVFRHSFHMFGDQTRSYPRVPNEMPVFLKGVSAEQARQIYIDSFSETVRRLSAAGKRVHVVMPIPELPTHVERYIFASDRSDPDRITGASMEFYRARNARILPVLRRLDSLPGVNLVDPTPAFCDEVQCRSIIDNQSMYYDDDHPSLAGARRWIKMARANGDLPMTGPAPDPNAAVSAGVKVD</sequence>
<dbReference type="GO" id="GO:0009103">
    <property type="term" value="P:lipopolysaccharide biosynthetic process"/>
    <property type="evidence" value="ECO:0007669"/>
    <property type="project" value="TreeGrafter"/>
</dbReference>
<dbReference type="RefSeq" id="WP_168046272.1">
    <property type="nucleotide sequence ID" value="NZ_JAATJM010000001.1"/>
</dbReference>
<keyword evidence="6" id="KW-1185">Reference proteome</keyword>
<gene>
    <name evidence="5" type="ORF">GGQ87_001550</name>
</gene>
<feature type="transmembrane region" description="Helical" evidence="2">
    <location>
        <begin position="253"/>
        <end position="271"/>
    </location>
</feature>
<protein>
    <submittedName>
        <fullName evidence="5">Peptidoglycan/LPS O-acetylase OafA/YrhL</fullName>
    </submittedName>
</protein>
<accession>A0A7X5YJV9</accession>
<feature type="domain" description="Acyltransferase 3" evidence="3">
    <location>
        <begin position="13"/>
        <end position="337"/>
    </location>
</feature>
<name>A0A7X5YJV9_9CAUL</name>